<dbReference type="SUPFAM" id="SSF46785">
    <property type="entry name" value="Winged helix' DNA-binding domain"/>
    <property type="match status" value="1"/>
</dbReference>
<evidence type="ECO:0000259" key="7">
    <source>
        <dbReference type="PROSITE" id="PS51077"/>
    </source>
</evidence>
<dbReference type="Proteomes" id="UP000321234">
    <property type="component" value="Unassembled WGS sequence"/>
</dbReference>
<keyword evidence="1" id="KW-0319">Glycerol metabolism</keyword>
<dbReference type="Gene3D" id="1.10.10.10">
    <property type="entry name" value="Winged helix-like DNA-binding domain superfamily/Winged helix DNA-binding domain"/>
    <property type="match status" value="1"/>
</dbReference>
<keyword evidence="3" id="KW-0238">DNA-binding</keyword>
<dbReference type="FunFam" id="1.10.10.10:FF:000056">
    <property type="entry name" value="IclR family transcriptional regulator"/>
    <property type="match status" value="1"/>
</dbReference>
<evidence type="ECO:0000256" key="6">
    <source>
        <dbReference type="ARBA" id="ARBA00070406"/>
    </source>
</evidence>
<dbReference type="Gene3D" id="3.30.450.40">
    <property type="match status" value="1"/>
</dbReference>
<dbReference type="InterPro" id="IPR036390">
    <property type="entry name" value="WH_DNA-bd_sf"/>
</dbReference>
<keyword evidence="2" id="KW-0805">Transcription regulation</keyword>
<dbReference type="SMART" id="SM00346">
    <property type="entry name" value="HTH_ICLR"/>
    <property type="match status" value="1"/>
</dbReference>
<proteinExistence type="predicted"/>
<dbReference type="GO" id="GO:0003700">
    <property type="term" value="F:DNA-binding transcription factor activity"/>
    <property type="evidence" value="ECO:0007669"/>
    <property type="project" value="TreeGrafter"/>
</dbReference>
<dbReference type="OrthoDB" id="8479143at2"/>
<evidence type="ECO:0000256" key="3">
    <source>
        <dbReference type="ARBA" id="ARBA00023125"/>
    </source>
</evidence>
<dbReference type="PROSITE" id="PS51078">
    <property type="entry name" value="ICLR_ED"/>
    <property type="match status" value="1"/>
</dbReference>
<reference evidence="9 10" key="1">
    <citation type="submission" date="2019-07" db="EMBL/GenBank/DDBJ databases">
        <title>Quadrisphaera sp. strain DD2A genome sequencing and assembly.</title>
        <authorList>
            <person name="Kim I."/>
        </authorList>
    </citation>
    <scope>NUCLEOTIDE SEQUENCE [LARGE SCALE GENOMIC DNA]</scope>
    <source>
        <strain evidence="9 10">DD2A</strain>
    </source>
</reference>
<evidence type="ECO:0000256" key="1">
    <source>
        <dbReference type="ARBA" id="ARBA00022798"/>
    </source>
</evidence>
<dbReference type="PANTHER" id="PTHR30136:SF24">
    <property type="entry name" value="HTH-TYPE TRANSCRIPTIONAL REPRESSOR ALLR"/>
    <property type="match status" value="1"/>
</dbReference>
<dbReference type="InterPro" id="IPR036388">
    <property type="entry name" value="WH-like_DNA-bd_sf"/>
</dbReference>
<comment type="function">
    <text evidence="5">May be an activator protein for the gylABX operon.</text>
</comment>
<dbReference type="InterPro" id="IPR050707">
    <property type="entry name" value="HTH_MetabolicPath_Reg"/>
</dbReference>
<dbReference type="EMBL" id="VKAC01000003">
    <property type="protein sequence ID" value="TXR57188.1"/>
    <property type="molecule type" value="Genomic_DNA"/>
</dbReference>
<protein>
    <recommendedName>
        <fullName evidence="6">Glycerol operon regulatory protein</fullName>
    </recommendedName>
</protein>
<dbReference type="PROSITE" id="PS51077">
    <property type="entry name" value="HTH_ICLR"/>
    <property type="match status" value="1"/>
</dbReference>
<keyword evidence="10" id="KW-1185">Reference proteome</keyword>
<dbReference type="Pfam" id="PF09339">
    <property type="entry name" value="HTH_IclR"/>
    <property type="match status" value="1"/>
</dbReference>
<dbReference type="InterPro" id="IPR029016">
    <property type="entry name" value="GAF-like_dom_sf"/>
</dbReference>
<evidence type="ECO:0000256" key="5">
    <source>
        <dbReference type="ARBA" id="ARBA00058938"/>
    </source>
</evidence>
<evidence type="ECO:0000256" key="2">
    <source>
        <dbReference type="ARBA" id="ARBA00023015"/>
    </source>
</evidence>
<feature type="domain" description="IclR-ED" evidence="8">
    <location>
        <begin position="70"/>
        <end position="252"/>
    </location>
</feature>
<keyword evidence="4" id="KW-0804">Transcription</keyword>
<dbReference type="SUPFAM" id="SSF55781">
    <property type="entry name" value="GAF domain-like"/>
    <property type="match status" value="1"/>
</dbReference>
<dbReference type="GO" id="GO:0045892">
    <property type="term" value="P:negative regulation of DNA-templated transcription"/>
    <property type="evidence" value="ECO:0007669"/>
    <property type="project" value="TreeGrafter"/>
</dbReference>
<dbReference type="PANTHER" id="PTHR30136">
    <property type="entry name" value="HELIX-TURN-HELIX TRANSCRIPTIONAL REGULATOR, ICLR FAMILY"/>
    <property type="match status" value="1"/>
</dbReference>
<feature type="domain" description="HTH iclR-type" evidence="7">
    <location>
        <begin position="8"/>
        <end position="69"/>
    </location>
</feature>
<dbReference type="InterPro" id="IPR014757">
    <property type="entry name" value="Tscrpt_reg_IclR_C"/>
</dbReference>
<accession>A0A5C8ZJ34</accession>
<evidence type="ECO:0000256" key="4">
    <source>
        <dbReference type="ARBA" id="ARBA00023163"/>
    </source>
</evidence>
<gene>
    <name evidence="9" type="ORF">FMM08_06975</name>
</gene>
<evidence type="ECO:0000313" key="9">
    <source>
        <dbReference type="EMBL" id="TXR57188.1"/>
    </source>
</evidence>
<evidence type="ECO:0000259" key="8">
    <source>
        <dbReference type="PROSITE" id="PS51078"/>
    </source>
</evidence>
<dbReference type="Pfam" id="PF01614">
    <property type="entry name" value="IclR_C"/>
    <property type="match status" value="1"/>
</dbReference>
<dbReference type="GO" id="GO:0006071">
    <property type="term" value="P:glycerol metabolic process"/>
    <property type="evidence" value="ECO:0007669"/>
    <property type="project" value="UniProtKB-KW"/>
</dbReference>
<dbReference type="InterPro" id="IPR005471">
    <property type="entry name" value="Tscrpt_reg_IclR_N"/>
</dbReference>
<dbReference type="RefSeq" id="WP_147925607.1">
    <property type="nucleotide sequence ID" value="NZ_VKAC01000003.1"/>
</dbReference>
<evidence type="ECO:0000313" key="10">
    <source>
        <dbReference type="Proteomes" id="UP000321234"/>
    </source>
</evidence>
<comment type="caution">
    <text evidence="9">The sequence shown here is derived from an EMBL/GenBank/DDBJ whole genome shotgun (WGS) entry which is preliminary data.</text>
</comment>
<name>A0A5C8ZJ34_9ACTN</name>
<dbReference type="GO" id="GO:0003677">
    <property type="term" value="F:DNA binding"/>
    <property type="evidence" value="ECO:0007669"/>
    <property type="project" value="UniProtKB-KW"/>
</dbReference>
<sequence length="256" mass="26371">MRNDASTVQSVDRAVSLLQALAAHGPAGLTELSAGVRIHKATAFRLLATLEARGLVQQDGERGRYRLGPSAAQLAAGAAGAKDVTALCRPLCAQLAEEVGDTVNLVVSDGVQITTVDQAAGGSIVASTDYVGRRGPLHATAAGKVFLAEWPAARLAELCGGGLERFTDRTLVDQRGLEEDLRLVRTRGWAAAQEEHETGLVVVGAPVRAADGTVAAAMTVGGPTYRMTPEALPSIAAHVVAAAARASWRLGAVKPG</sequence>
<organism evidence="9 10">
    <name type="scientific">Quadrisphaera setariae</name>
    <dbReference type="NCBI Taxonomy" id="2593304"/>
    <lineage>
        <taxon>Bacteria</taxon>
        <taxon>Bacillati</taxon>
        <taxon>Actinomycetota</taxon>
        <taxon>Actinomycetes</taxon>
        <taxon>Kineosporiales</taxon>
        <taxon>Kineosporiaceae</taxon>
        <taxon>Quadrisphaera</taxon>
    </lineage>
</organism>
<dbReference type="AlphaFoldDB" id="A0A5C8ZJ34"/>